<feature type="signal peptide" evidence="8">
    <location>
        <begin position="1"/>
        <end position="20"/>
    </location>
</feature>
<evidence type="ECO:0000256" key="6">
    <source>
        <dbReference type="ARBA" id="ARBA00023136"/>
    </source>
</evidence>
<evidence type="ECO:0000313" key="13">
    <source>
        <dbReference type="EMBL" id="AHG93661.1"/>
    </source>
</evidence>
<dbReference type="Pfam" id="PF25917">
    <property type="entry name" value="BSH_RND"/>
    <property type="match status" value="1"/>
</dbReference>
<sequence length="406" mass="41689">MRSYIVSRHALAALSLGTLAACHRDDRQAHGPQKIPVVVAVAATGTVPVTLATNGTVEPLQTVALQARVSGPVVAVRFAEGDPVREGQVLFEIDPRPYQVALDQTRAVLARDRATAAAARSDAERYASLVSKGYVTQSQAEQQRASAEALAATVAADEAAVRQAELNLSFATVRAPIAGQTGNLNVRVGNQVAANGGPPLVVINAVTPVHVRFPVPDRQLPAVRAAQRTGGLDVAVGVATSVSAPGTAGVTEHGVVDFVDNAVDSVSGTVMLKARFANADRRLWPGSFVPVSLTLGQLANAVLVPSVAVQQGPNGSYVFTPDAAGKAKQVAVVVERTVGDVAVVSKGVAPGDRVVIDGQSRLFAGATMTISRTVAVHVPDPSAASPNVRGDTSAALEVSTSAGETR</sequence>
<dbReference type="PROSITE" id="PS51257">
    <property type="entry name" value="PROKAR_LIPOPROTEIN"/>
    <property type="match status" value="1"/>
</dbReference>
<dbReference type="Gene3D" id="2.40.420.20">
    <property type="match status" value="1"/>
</dbReference>
<evidence type="ECO:0000256" key="7">
    <source>
        <dbReference type="SAM" id="MobiDB-lite"/>
    </source>
</evidence>
<evidence type="ECO:0000256" key="4">
    <source>
        <dbReference type="ARBA" id="ARBA00022475"/>
    </source>
</evidence>
<organism evidence="13 14">
    <name type="scientific">Gemmatirosa kalamazoonensis</name>
    <dbReference type="NCBI Taxonomy" id="861299"/>
    <lineage>
        <taxon>Bacteria</taxon>
        <taxon>Pseudomonadati</taxon>
        <taxon>Gemmatimonadota</taxon>
        <taxon>Gemmatimonadia</taxon>
        <taxon>Gemmatimonadales</taxon>
        <taxon>Gemmatimonadaceae</taxon>
        <taxon>Gemmatirosa</taxon>
    </lineage>
</organism>
<dbReference type="PANTHER" id="PTHR30469">
    <property type="entry name" value="MULTIDRUG RESISTANCE PROTEIN MDTA"/>
    <property type="match status" value="1"/>
</dbReference>
<dbReference type="Pfam" id="PF25876">
    <property type="entry name" value="HH_MFP_RND"/>
    <property type="match status" value="1"/>
</dbReference>
<dbReference type="Gene3D" id="2.40.50.100">
    <property type="match status" value="1"/>
</dbReference>
<dbReference type="InterPro" id="IPR058626">
    <property type="entry name" value="MdtA-like_b-barrel"/>
</dbReference>
<dbReference type="NCBIfam" id="TIGR01730">
    <property type="entry name" value="RND_mfp"/>
    <property type="match status" value="1"/>
</dbReference>
<dbReference type="SUPFAM" id="SSF111369">
    <property type="entry name" value="HlyD-like secretion proteins"/>
    <property type="match status" value="1"/>
</dbReference>
<geneLocation type="plasmid" evidence="13 14">
    <name>2</name>
</geneLocation>
<dbReference type="HOGENOM" id="CLU_018816_2_0_0"/>
<evidence type="ECO:0000256" key="3">
    <source>
        <dbReference type="ARBA" id="ARBA00022448"/>
    </source>
</evidence>
<evidence type="ECO:0000313" key="14">
    <source>
        <dbReference type="Proteomes" id="UP000019151"/>
    </source>
</evidence>
<dbReference type="InParanoid" id="W0RSI9"/>
<keyword evidence="14" id="KW-1185">Reference proteome</keyword>
<evidence type="ECO:0000259" key="12">
    <source>
        <dbReference type="Pfam" id="PF25967"/>
    </source>
</evidence>
<keyword evidence="8" id="KW-0732">Signal</keyword>
<accession>W0RSI9</accession>
<dbReference type="OrthoDB" id="9816569at2"/>
<dbReference type="AlphaFoldDB" id="W0RSI9"/>
<evidence type="ECO:0000256" key="1">
    <source>
        <dbReference type="ARBA" id="ARBA00004236"/>
    </source>
</evidence>
<proteinExistence type="inferred from homology"/>
<evidence type="ECO:0000259" key="10">
    <source>
        <dbReference type="Pfam" id="PF25917"/>
    </source>
</evidence>
<dbReference type="Pfam" id="PF25967">
    <property type="entry name" value="RND-MFP_C"/>
    <property type="match status" value="1"/>
</dbReference>
<dbReference type="Pfam" id="PF25944">
    <property type="entry name" value="Beta-barrel_RND"/>
    <property type="match status" value="1"/>
</dbReference>
<feature type="domain" description="Multidrug resistance protein MdtA-like alpha-helical hairpin" evidence="9">
    <location>
        <begin position="102"/>
        <end position="170"/>
    </location>
</feature>
<gene>
    <name evidence="13" type="ORF">J421_6126</name>
</gene>
<dbReference type="PANTHER" id="PTHR30469:SF36">
    <property type="entry name" value="BLL3903 PROTEIN"/>
    <property type="match status" value="1"/>
</dbReference>
<keyword evidence="5" id="KW-0997">Cell inner membrane</keyword>
<dbReference type="GO" id="GO:0015562">
    <property type="term" value="F:efflux transmembrane transporter activity"/>
    <property type="evidence" value="ECO:0007669"/>
    <property type="project" value="TreeGrafter"/>
</dbReference>
<comment type="similarity">
    <text evidence="2">Belongs to the membrane fusion protein (MFP) (TC 8.A.1) family.</text>
</comment>
<feature type="chain" id="PRO_5004794546" evidence="8">
    <location>
        <begin position="21"/>
        <end position="406"/>
    </location>
</feature>
<dbReference type="Gene3D" id="1.10.287.470">
    <property type="entry name" value="Helix hairpin bin"/>
    <property type="match status" value="1"/>
</dbReference>
<evidence type="ECO:0000256" key="5">
    <source>
        <dbReference type="ARBA" id="ARBA00022519"/>
    </source>
</evidence>
<dbReference type="InterPro" id="IPR058627">
    <property type="entry name" value="MdtA-like_C"/>
</dbReference>
<keyword evidence="6" id="KW-0472">Membrane</keyword>
<dbReference type="Proteomes" id="UP000019151">
    <property type="component" value="Plasmid 2"/>
</dbReference>
<dbReference type="InterPro" id="IPR058624">
    <property type="entry name" value="MdtA-like_HH"/>
</dbReference>
<evidence type="ECO:0000256" key="2">
    <source>
        <dbReference type="ARBA" id="ARBA00009477"/>
    </source>
</evidence>
<name>W0RSI9_9BACT</name>
<dbReference type="RefSeq" id="WP_025414955.1">
    <property type="nucleotide sequence ID" value="NZ_CP007130.1"/>
</dbReference>
<dbReference type="eggNOG" id="COG0845">
    <property type="taxonomic scope" value="Bacteria"/>
</dbReference>
<evidence type="ECO:0000259" key="11">
    <source>
        <dbReference type="Pfam" id="PF25944"/>
    </source>
</evidence>
<dbReference type="GO" id="GO:1990281">
    <property type="term" value="C:efflux pump complex"/>
    <property type="evidence" value="ECO:0007669"/>
    <property type="project" value="TreeGrafter"/>
</dbReference>
<keyword evidence="4" id="KW-1003">Cell membrane</keyword>
<feature type="domain" description="Multidrug resistance protein MdtA-like beta-barrel" evidence="11">
    <location>
        <begin position="208"/>
        <end position="296"/>
    </location>
</feature>
<dbReference type="InterPro" id="IPR006143">
    <property type="entry name" value="RND_pump_MFP"/>
</dbReference>
<comment type="subcellular location">
    <subcellularLocation>
        <location evidence="1">Cell membrane</location>
    </subcellularLocation>
</comment>
<feature type="domain" description="Multidrug resistance protein MdtA-like C-terminal permuted SH3" evidence="12">
    <location>
        <begin position="300"/>
        <end position="359"/>
    </location>
</feature>
<protein>
    <submittedName>
        <fullName evidence="13">Efflux transporter, RND family, MFP subunit</fullName>
    </submittedName>
</protein>
<keyword evidence="13" id="KW-0614">Plasmid</keyword>
<keyword evidence="3" id="KW-0813">Transport</keyword>
<feature type="domain" description="Multidrug resistance protein MdtA-like barrel-sandwich hybrid" evidence="10">
    <location>
        <begin position="62"/>
        <end position="203"/>
    </location>
</feature>
<feature type="region of interest" description="Disordered" evidence="7">
    <location>
        <begin position="381"/>
        <end position="406"/>
    </location>
</feature>
<evidence type="ECO:0000259" key="9">
    <source>
        <dbReference type="Pfam" id="PF25876"/>
    </source>
</evidence>
<reference evidence="13 14" key="1">
    <citation type="journal article" date="2014" name="Genome Announc.">
        <title>Genome Sequence and Methylome of Soil Bacterium Gemmatirosa kalamazoonensis KBS708T, a Member of the Rarely Cultivated Gemmatimonadetes Phylum.</title>
        <authorList>
            <person name="Debruyn J.M."/>
            <person name="Radosevich M."/>
            <person name="Wommack K.E."/>
            <person name="Polson S.W."/>
            <person name="Hauser L.J."/>
            <person name="Fawaz M.N."/>
            <person name="Korlach J."/>
            <person name="Tsai Y.C."/>
        </authorList>
    </citation>
    <scope>NUCLEOTIDE SEQUENCE [LARGE SCALE GENOMIC DNA]</scope>
    <source>
        <strain evidence="13 14">KBS708</strain>
        <plasmid evidence="14">Plasmid 2</plasmid>
    </source>
</reference>
<dbReference type="KEGG" id="gba:J421_6126"/>
<dbReference type="EMBL" id="CP007130">
    <property type="protein sequence ID" value="AHG93661.1"/>
    <property type="molecule type" value="Genomic_DNA"/>
</dbReference>
<dbReference type="InterPro" id="IPR058625">
    <property type="entry name" value="MdtA-like_BSH"/>
</dbReference>
<dbReference type="Gene3D" id="2.40.30.170">
    <property type="match status" value="1"/>
</dbReference>
<evidence type="ECO:0000256" key="8">
    <source>
        <dbReference type="SAM" id="SignalP"/>
    </source>
</evidence>